<dbReference type="Pfam" id="PF07715">
    <property type="entry name" value="Plug"/>
    <property type="match status" value="1"/>
</dbReference>
<comment type="caution">
    <text evidence="13">The sequence shown here is derived from an EMBL/GenBank/DDBJ whole genome shotgun (WGS) entry which is preliminary data.</text>
</comment>
<evidence type="ECO:0000256" key="6">
    <source>
        <dbReference type="ARBA" id="ARBA00023136"/>
    </source>
</evidence>
<keyword evidence="3 8" id="KW-1134">Transmembrane beta strand</keyword>
<evidence type="ECO:0000256" key="5">
    <source>
        <dbReference type="ARBA" id="ARBA00023077"/>
    </source>
</evidence>
<dbReference type="SUPFAM" id="SSF56935">
    <property type="entry name" value="Porins"/>
    <property type="match status" value="1"/>
</dbReference>
<reference evidence="13 14" key="1">
    <citation type="submission" date="2024-07" db="EMBL/GenBank/DDBJ databases">
        <title>Novosphingobium kalidii RD2P27.</title>
        <authorList>
            <person name="Sun J.-Q."/>
        </authorList>
    </citation>
    <scope>NUCLEOTIDE SEQUENCE [LARGE SCALE GENOMIC DNA]</scope>
    <source>
        <strain evidence="13 14">RD2P27</strain>
    </source>
</reference>
<evidence type="ECO:0000256" key="2">
    <source>
        <dbReference type="ARBA" id="ARBA00022448"/>
    </source>
</evidence>
<dbReference type="InterPro" id="IPR036942">
    <property type="entry name" value="Beta-barrel_TonB_sf"/>
</dbReference>
<feature type="domain" description="TonB-dependent receptor-like beta-barrel" evidence="11">
    <location>
        <begin position="388"/>
        <end position="931"/>
    </location>
</feature>
<evidence type="ECO:0000259" key="11">
    <source>
        <dbReference type="Pfam" id="PF00593"/>
    </source>
</evidence>
<feature type="domain" description="TonB-dependent receptor plug" evidence="12">
    <location>
        <begin position="98"/>
        <end position="213"/>
    </location>
</feature>
<evidence type="ECO:0000256" key="9">
    <source>
        <dbReference type="RuleBase" id="RU003357"/>
    </source>
</evidence>
<evidence type="ECO:0000313" key="13">
    <source>
        <dbReference type="EMBL" id="MET1753994.1"/>
    </source>
</evidence>
<evidence type="ECO:0000256" key="4">
    <source>
        <dbReference type="ARBA" id="ARBA00022692"/>
    </source>
</evidence>
<evidence type="ECO:0000256" key="8">
    <source>
        <dbReference type="PROSITE-ProRule" id="PRU01360"/>
    </source>
</evidence>
<sequence length="970" mass="104527">MKGTWSSRTWYRANHRTGAALSVIAVALATGAPQTAGAQVLQGESTQNSEEVVGSQVRQSSDADVVREAARDEGVARDEIVVTGTILRNAPPVGSNLISVGQERLVTTGATTSNELLATVPQVTNLFNNAPNARLAISSSAIQVVRPNLRSLSSETSSSASTLVLFDGHRVAGVGVSQQAVDPDLIPTAAIERVEVVTDGGSATYGSDAVGGVINFITRKRFDGLRVTSRYGFADDYQQVDASGIVGKDWGTGSVYAAYGYQHNDAIFGRDRDFIRQINWNTQAPQIPNGLSCSPGNVQIRGVGAGYYPVPSLAAGAPLNLCDQSDDITFLPTTTRHGAIAGLHQELSDWLTVDVRAFYGERTSVAQSPFRSSLSTVTVTGGSSASNPRQFYYRPIAANPDANQTVFFDFTPVLGRLAKQETSFQEWGFNTEFTAKLNENWGLRTLFNYSRSNSEYHIEQFNQTLLNAAGRGTTATTAVNFYNPSAADLPLIQQIVNSEQAGQGRDDLFNLRAIVDGALFTLPGGEVKVAAGYEYIHDQFSQRVAPQNMPIGAIRTVPFSSYNRDVHAAFGEVQVPIFGADNRTGGLYSLIFAASLRYDHFSDFGSTTNPKFGVTYKPVSWLGLRANYSTSFNAPSPVDQLGSERNLLQLTPFNVFVRPGESPAVQGLVALTGAVPELQPQTAETYSFGFDIDPPFVSGLKISASYYNVSFDDIIRQPSPNLTIFQNFPGNIITDPAGLTVEQLRSYAALAPNGAELINGTIIPGRCPNTAPTTRCNVYEFVDFRTGNYGRTKIEGLDFSANYRMTTGFGGIDLGASGNYQFTRRTQVGPGAPVVNDLLPGGNVSRFQLQASAGADIGAFRAQVTLNHSAGFRVLRCDTTTTPACAPTSASALPQDRVADFNTVNLFLRYAVPSESALLRDLEFTVNVNNLFDQDPSQYRLTGTSQSSSGYYNNFFTVGRLVQFGVAKKF</sequence>
<dbReference type="PANTHER" id="PTHR47234">
    <property type="match status" value="1"/>
</dbReference>
<keyword evidence="10" id="KW-0732">Signal</keyword>
<gene>
    <name evidence="13" type="ORF">ABVV53_00730</name>
</gene>
<feature type="signal peptide" evidence="10">
    <location>
        <begin position="1"/>
        <end position="38"/>
    </location>
</feature>
<evidence type="ECO:0000259" key="12">
    <source>
        <dbReference type="Pfam" id="PF07715"/>
    </source>
</evidence>
<dbReference type="Gene3D" id="2.170.130.10">
    <property type="entry name" value="TonB-dependent receptor, plug domain"/>
    <property type="match status" value="1"/>
</dbReference>
<keyword evidence="5 9" id="KW-0798">TonB box</keyword>
<comment type="subcellular location">
    <subcellularLocation>
        <location evidence="1 8">Cell outer membrane</location>
        <topology evidence="1 8">Multi-pass membrane protein</topology>
    </subcellularLocation>
</comment>
<feature type="chain" id="PRO_5046750034" evidence="10">
    <location>
        <begin position="39"/>
        <end position="970"/>
    </location>
</feature>
<dbReference type="Pfam" id="PF00593">
    <property type="entry name" value="TonB_dep_Rec_b-barrel"/>
    <property type="match status" value="1"/>
</dbReference>
<evidence type="ECO:0000256" key="1">
    <source>
        <dbReference type="ARBA" id="ARBA00004571"/>
    </source>
</evidence>
<keyword evidence="7 8" id="KW-0998">Cell outer membrane</keyword>
<dbReference type="RefSeq" id="WP_353982407.1">
    <property type="nucleotide sequence ID" value="NZ_JBEWLY010000002.1"/>
</dbReference>
<keyword evidence="13" id="KW-0675">Receptor</keyword>
<name>A0ABV2CX42_9SPHN</name>
<evidence type="ECO:0000256" key="7">
    <source>
        <dbReference type="ARBA" id="ARBA00023237"/>
    </source>
</evidence>
<evidence type="ECO:0000313" key="14">
    <source>
        <dbReference type="Proteomes" id="UP001548713"/>
    </source>
</evidence>
<dbReference type="PROSITE" id="PS52016">
    <property type="entry name" value="TONB_DEPENDENT_REC_3"/>
    <property type="match status" value="1"/>
</dbReference>
<dbReference type="InterPro" id="IPR012910">
    <property type="entry name" value="Plug_dom"/>
</dbReference>
<dbReference type="InterPro" id="IPR039426">
    <property type="entry name" value="TonB-dep_rcpt-like"/>
</dbReference>
<dbReference type="InterPro" id="IPR037066">
    <property type="entry name" value="Plug_dom_sf"/>
</dbReference>
<dbReference type="Proteomes" id="UP001548713">
    <property type="component" value="Unassembled WGS sequence"/>
</dbReference>
<keyword evidence="2 8" id="KW-0813">Transport</keyword>
<protein>
    <submittedName>
        <fullName evidence="13">TonB-dependent receptor</fullName>
    </submittedName>
</protein>
<dbReference type="EMBL" id="JBEWLY010000002">
    <property type="protein sequence ID" value="MET1753994.1"/>
    <property type="molecule type" value="Genomic_DNA"/>
</dbReference>
<dbReference type="InterPro" id="IPR000531">
    <property type="entry name" value="Beta-barrel_TonB"/>
</dbReference>
<proteinExistence type="inferred from homology"/>
<dbReference type="PANTHER" id="PTHR47234:SF2">
    <property type="entry name" value="TONB-DEPENDENT RECEPTOR"/>
    <property type="match status" value="1"/>
</dbReference>
<organism evidence="13 14">
    <name type="scientific">Novosphingobium kalidii</name>
    <dbReference type="NCBI Taxonomy" id="3230299"/>
    <lineage>
        <taxon>Bacteria</taxon>
        <taxon>Pseudomonadati</taxon>
        <taxon>Pseudomonadota</taxon>
        <taxon>Alphaproteobacteria</taxon>
        <taxon>Sphingomonadales</taxon>
        <taxon>Sphingomonadaceae</taxon>
        <taxon>Novosphingobium</taxon>
    </lineage>
</organism>
<evidence type="ECO:0000256" key="10">
    <source>
        <dbReference type="SAM" id="SignalP"/>
    </source>
</evidence>
<dbReference type="Gene3D" id="2.40.170.20">
    <property type="entry name" value="TonB-dependent receptor, beta-barrel domain"/>
    <property type="match status" value="1"/>
</dbReference>
<keyword evidence="6 8" id="KW-0472">Membrane</keyword>
<evidence type="ECO:0000256" key="3">
    <source>
        <dbReference type="ARBA" id="ARBA00022452"/>
    </source>
</evidence>
<keyword evidence="14" id="KW-1185">Reference proteome</keyword>
<keyword evidence="4 8" id="KW-0812">Transmembrane</keyword>
<accession>A0ABV2CX42</accession>
<comment type="similarity">
    <text evidence="8 9">Belongs to the TonB-dependent receptor family.</text>
</comment>